<keyword evidence="10 16" id="KW-0418">Kinase</keyword>
<feature type="binding site" evidence="16">
    <location>
        <begin position="107"/>
        <end position="110"/>
    </location>
    <ligand>
        <name>substrate</name>
    </ligand>
</feature>
<dbReference type="AlphaFoldDB" id="A0A5C1QE82"/>
<keyword evidence="9 16" id="KW-0547">Nucleotide-binding</keyword>
<comment type="pathway">
    <text evidence="4 16">Cofactor biosynthesis; coenzyme A biosynthesis; CoA from (R)-pantothenate: step 1/5.</text>
</comment>
<evidence type="ECO:0000256" key="14">
    <source>
        <dbReference type="ARBA" id="ARBA00038036"/>
    </source>
</evidence>
<dbReference type="UniPathway" id="UPA00241">
    <property type="reaction ID" value="UER00352"/>
</dbReference>
<dbReference type="CDD" id="cd24015">
    <property type="entry name" value="ASKHA_NBD_PanK-III"/>
    <property type="match status" value="1"/>
</dbReference>
<dbReference type="GO" id="GO:0015937">
    <property type="term" value="P:coenzyme A biosynthetic process"/>
    <property type="evidence" value="ECO:0007669"/>
    <property type="project" value="UniProtKB-UniRule"/>
</dbReference>
<dbReference type="SUPFAM" id="SSF53067">
    <property type="entry name" value="Actin-like ATPase domain"/>
    <property type="match status" value="2"/>
</dbReference>
<feature type="binding site" evidence="16">
    <location>
        <position position="185"/>
    </location>
    <ligand>
        <name>substrate</name>
    </ligand>
</feature>
<dbReference type="KEGG" id="sper:EW093_07350"/>
<dbReference type="NCBIfam" id="TIGR00671">
    <property type="entry name" value="baf"/>
    <property type="match status" value="1"/>
</dbReference>
<dbReference type="Pfam" id="PF03309">
    <property type="entry name" value="Pan_kinase"/>
    <property type="match status" value="1"/>
</dbReference>
<reference evidence="17 18" key="1">
    <citation type="submission" date="2019-02" db="EMBL/GenBank/DDBJ databases">
        <authorList>
            <person name="Fomenkov A."/>
            <person name="Dubinina G."/>
            <person name="Grabovich M."/>
            <person name="Vincze T."/>
            <person name="Roberts R.J."/>
        </authorList>
    </citation>
    <scope>NUCLEOTIDE SEQUENCE [LARGE SCALE GENOMIC DNA]</scope>
    <source>
        <strain evidence="17 18">P</strain>
    </source>
</reference>
<dbReference type="GO" id="GO:0005524">
    <property type="term" value="F:ATP binding"/>
    <property type="evidence" value="ECO:0007669"/>
    <property type="project" value="UniProtKB-UniRule"/>
</dbReference>
<dbReference type="EC" id="2.7.1.33" evidence="6 16"/>
<keyword evidence="12 16" id="KW-0630">Potassium</keyword>
<evidence type="ECO:0000256" key="10">
    <source>
        <dbReference type="ARBA" id="ARBA00022777"/>
    </source>
</evidence>
<feature type="binding site" evidence="16">
    <location>
        <position position="130"/>
    </location>
    <ligand>
        <name>K(+)</name>
        <dbReference type="ChEBI" id="CHEBI:29103"/>
    </ligand>
</feature>
<dbReference type="EMBL" id="CP035807">
    <property type="protein sequence ID" value="QEN04522.1"/>
    <property type="molecule type" value="Genomic_DNA"/>
</dbReference>
<evidence type="ECO:0000256" key="15">
    <source>
        <dbReference type="ARBA" id="ARBA00040883"/>
    </source>
</evidence>
<keyword evidence="13 16" id="KW-0173">Coenzyme A biosynthesis</keyword>
<organism evidence="17 18">
    <name type="scientific">Thiospirochaeta perfilievii</name>
    <dbReference type="NCBI Taxonomy" id="252967"/>
    <lineage>
        <taxon>Bacteria</taxon>
        <taxon>Pseudomonadati</taxon>
        <taxon>Spirochaetota</taxon>
        <taxon>Spirochaetia</taxon>
        <taxon>Spirochaetales</taxon>
        <taxon>Spirochaetaceae</taxon>
        <taxon>Thiospirochaeta</taxon>
    </lineage>
</organism>
<gene>
    <name evidence="16" type="primary">coaX</name>
    <name evidence="17" type="ORF">EW093_07350</name>
</gene>
<evidence type="ECO:0000256" key="11">
    <source>
        <dbReference type="ARBA" id="ARBA00022840"/>
    </source>
</evidence>
<keyword evidence="7 16" id="KW-0963">Cytoplasm</keyword>
<reference evidence="17 18" key="2">
    <citation type="submission" date="2019-09" db="EMBL/GenBank/DDBJ databases">
        <title>Complete Genome Sequence and Methylome Analysis of free living Spirochaetas.</title>
        <authorList>
            <person name="Leshcheva N."/>
            <person name="Mikheeva N."/>
        </authorList>
    </citation>
    <scope>NUCLEOTIDE SEQUENCE [LARGE SCALE GENOMIC DNA]</scope>
    <source>
        <strain evidence="17 18">P</strain>
    </source>
</reference>
<dbReference type="InterPro" id="IPR043129">
    <property type="entry name" value="ATPase_NBD"/>
</dbReference>
<comment type="subcellular location">
    <subcellularLocation>
        <location evidence="3 16">Cytoplasm</location>
    </subcellularLocation>
</comment>
<dbReference type="GO" id="GO:0004594">
    <property type="term" value="F:pantothenate kinase activity"/>
    <property type="evidence" value="ECO:0007669"/>
    <property type="project" value="UniProtKB-UniRule"/>
</dbReference>
<feature type="binding site" evidence="16">
    <location>
        <position position="133"/>
    </location>
    <ligand>
        <name>ATP</name>
        <dbReference type="ChEBI" id="CHEBI:30616"/>
    </ligand>
</feature>
<comment type="cofactor">
    <cofactor evidence="16">
        <name>NH4(+)</name>
        <dbReference type="ChEBI" id="CHEBI:28938"/>
    </cofactor>
    <cofactor evidence="16">
        <name>K(+)</name>
        <dbReference type="ChEBI" id="CHEBI:29103"/>
    </cofactor>
    <text evidence="16">A monovalent cation. Ammonium or potassium.</text>
</comment>
<dbReference type="Gene3D" id="3.30.420.40">
    <property type="match status" value="2"/>
</dbReference>
<comment type="catalytic activity">
    <reaction evidence="1 16">
        <text>(R)-pantothenate + ATP = (R)-4'-phosphopantothenate + ADP + H(+)</text>
        <dbReference type="Rhea" id="RHEA:16373"/>
        <dbReference type="ChEBI" id="CHEBI:10986"/>
        <dbReference type="ChEBI" id="CHEBI:15378"/>
        <dbReference type="ChEBI" id="CHEBI:29032"/>
        <dbReference type="ChEBI" id="CHEBI:30616"/>
        <dbReference type="ChEBI" id="CHEBI:456216"/>
        <dbReference type="EC" id="2.7.1.33"/>
    </reaction>
</comment>
<sequence>MILCIDAGNTQLFGGIYSGEKIILRFRKRTREGSSSDEIGIFLKNVLIANELDPKDVEQIAICSVVPDENHSLASACEKYFKLRPFFLRAGIKSGLKIKYKNPLELGADRIATSIGSIKRHPGKNIIIIDMGTATTFDIINKNREHLGGAIFPGLRISMDSLEQRTAKLPKVEIIRPLTVCGRSTVENIQSGLYYGAIGQLKELISRFTTESFQGEKPIIIGTGGFSSLFKDEKIFDYVYPDLVLEGINKALELNR</sequence>
<evidence type="ECO:0000256" key="9">
    <source>
        <dbReference type="ARBA" id="ARBA00022741"/>
    </source>
</evidence>
<evidence type="ECO:0000256" key="13">
    <source>
        <dbReference type="ARBA" id="ARBA00022993"/>
    </source>
</evidence>
<comment type="function">
    <text evidence="16">Catalyzes the phosphorylation of pantothenate (Pan), the first step in CoA biosynthesis.</text>
</comment>
<evidence type="ECO:0000256" key="1">
    <source>
        <dbReference type="ARBA" id="ARBA00001206"/>
    </source>
</evidence>
<evidence type="ECO:0000256" key="7">
    <source>
        <dbReference type="ARBA" id="ARBA00022490"/>
    </source>
</evidence>
<evidence type="ECO:0000256" key="12">
    <source>
        <dbReference type="ARBA" id="ARBA00022958"/>
    </source>
</evidence>
<dbReference type="PANTHER" id="PTHR34265">
    <property type="entry name" value="TYPE III PANTOTHENATE KINASE"/>
    <property type="match status" value="1"/>
</dbReference>
<name>A0A5C1QE82_9SPIO</name>
<keyword evidence="11 16" id="KW-0067">ATP-binding</keyword>
<dbReference type="PANTHER" id="PTHR34265:SF1">
    <property type="entry name" value="TYPE III PANTOTHENATE KINASE"/>
    <property type="match status" value="1"/>
</dbReference>
<feature type="binding site" evidence="16">
    <location>
        <begin position="6"/>
        <end position="13"/>
    </location>
    <ligand>
        <name>ATP</name>
        <dbReference type="ChEBI" id="CHEBI:30616"/>
    </ligand>
</feature>
<comment type="similarity">
    <text evidence="14 16">Belongs to the type III pantothenate kinase family.</text>
</comment>
<dbReference type="NCBIfam" id="NF009855">
    <property type="entry name" value="PRK13321.1"/>
    <property type="match status" value="1"/>
</dbReference>
<comment type="subunit">
    <text evidence="5 16">Homodimer.</text>
</comment>
<evidence type="ECO:0000256" key="4">
    <source>
        <dbReference type="ARBA" id="ARBA00005225"/>
    </source>
</evidence>
<keyword evidence="18" id="KW-1185">Reference proteome</keyword>
<evidence type="ECO:0000256" key="5">
    <source>
        <dbReference type="ARBA" id="ARBA00011738"/>
    </source>
</evidence>
<dbReference type="OrthoDB" id="9804707at2"/>
<evidence type="ECO:0000256" key="3">
    <source>
        <dbReference type="ARBA" id="ARBA00004496"/>
    </source>
</evidence>
<dbReference type="GO" id="GO:0046872">
    <property type="term" value="F:metal ion binding"/>
    <property type="evidence" value="ECO:0007669"/>
    <property type="project" value="UniProtKB-KW"/>
</dbReference>
<proteinExistence type="inferred from homology"/>
<dbReference type="Proteomes" id="UP000323824">
    <property type="component" value="Chromosome"/>
</dbReference>
<evidence type="ECO:0000256" key="6">
    <source>
        <dbReference type="ARBA" id="ARBA00012102"/>
    </source>
</evidence>
<evidence type="ECO:0000313" key="17">
    <source>
        <dbReference type="EMBL" id="QEN04522.1"/>
    </source>
</evidence>
<evidence type="ECO:0000256" key="16">
    <source>
        <dbReference type="HAMAP-Rule" id="MF_01274"/>
    </source>
</evidence>
<dbReference type="HAMAP" id="MF_01274">
    <property type="entry name" value="Pantothen_kinase_3"/>
    <property type="match status" value="1"/>
</dbReference>
<feature type="active site" description="Proton acceptor" evidence="16">
    <location>
        <position position="109"/>
    </location>
</feature>
<accession>A0A5C1QE82</accession>
<keyword evidence="8 16" id="KW-0808">Transferase</keyword>
<evidence type="ECO:0000256" key="8">
    <source>
        <dbReference type="ARBA" id="ARBA00022679"/>
    </source>
</evidence>
<keyword evidence="16" id="KW-0479">Metal-binding</keyword>
<evidence type="ECO:0000256" key="2">
    <source>
        <dbReference type="ARBA" id="ARBA00001958"/>
    </source>
</evidence>
<feature type="binding site" evidence="16">
    <location>
        <position position="100"/>
    </location>
    <ligand>
        <name>substrate</name>
    </ligand>
</feature>
<protein>
    <recommendedName>
        <fullName evidence="15 16">Type III pantothenate kinase</fullName>
        <ecNumber evidence="6 16">2.7.1.33</ecNumber>
    </recommendedName>
    <alternativeName>
        <fullName evidence="16">PanK-III</fullName>
    </alternativeName>
    <alternativeName>
        <fullName evidence="16">Pantothenic acid kinase</fullName>
    </alternativeName>
</protein>
<dbReference type="GO" id="GO:0005737">
    <property type="term" value="C:cytoplasm"/>
    <property type="evidence" value="ECO:0007669"/>
    <property type="project" value="UniProtKB-SubCell"/>
</dbReference>
<comment type="cofactor">
    <cofactor evidence="2">
        <name>K(+)</name>
        <dbReference type="ChEBI" id="CHEBI:29103"/>
    </cofactor>
</comment>
<evidence type="ECO:0000313" key="18">
    <source>
        <dbReference type="Proteomes" id="UP000323824"/>
    </source>
</evidence>
<dbReference type="InterPro" id="IPR004619">
    <property type="entry name" value="Type_III_PanK"/>
</dbReference>
<dbReference type="RefSeq" id="WP_149567769.1">
    <property type="nucleotide sequence ID" value="NZ_CP035807.1"/>
</dbReference>